<dbReference type="Pfam" id="PF02958">
    <property type="entry name" value="EcKL"/>
    <property type="match status" value="1"/>
</dbReference>
<accession>A0AAD7ZF49</accession>
<proteinExistence type="predicted"/>
<dbReference type="SUPFAM" id="SSF56112">
    <property type="entry name" value="Protein kinase-like (PK-like)"/>
    <property type="match status" value="1"/>
</dbReference>
<reference evidence="2" key="2">
    <citation type="submission" date="2023-05" db="EMBL/GenBank/DDBJ databases">
        <authorList>
            <person name="Fouks B."/>
        </authorList>
    </citation>
    <scope>NUCLEOTIDE SEQUENCE</scope>
    <source>
        <strain evidence="2">Stay&amp;Tobe</strain>
        <tissue evidence="2">Testes</tissue>
    </source>
</reference>
<evidence type="ECO:0000313" key="3">
    <source>
        <dbReference type="Proteomes" id="UP001233999"/>
    </source>
</evidence>
<reference evidence="2" key="1">
    <citation type="journal article" date="2023" name="IScience">
        <title>Live-bearing cockroach genome reveals convergent evolutionary mechanisms linked to viviparity in insects and beyond.</title>
        <authorList>
            <person name="Fouks B."/>
            <person name="Harrison M.C."/>
            <person name="Mikhailova A.A."/>
            <person name="Marchal E."/>
            <person name="English S."/>
            <person name="Carruthers M."/>
            <person name="Jennings E.C."/>
            <person name="Chiamaka E.L."/>
            <person name="Frigard R.A."/>
            <person name="Pippel M."/>
            <person name="Attardo G.M."/>
            <person name="Benoit J.B."/>
            <person name="Bornberg-Bauer E."/>
            <person name="Tobe S.S."/>
        </authorList>
    </citation>
    <scope>NUCLEOTIDE SEQUENCE</scope>
    <source>
        <strain evidence="2">Stay&amp;Tobe</strain>
    </source>
</reference>
<evidence type="ECO:0000313" key="2">
    <source>
        <dbReference type="EMBL" id="KAJ9579226.1"/>
    </source>
</evidence>
<dbReference type="EMBL" id="JASPKZ010008585">
    <property type="protein sequence ID" value="KAJ9579226.1"/>
    <property type="molecule type" value="Genomic_DNA"/>
</dbReference>
<dbReference type="InterPro" id="IPR015897">
    <property type="entry name" value="CHK_kinase-like"/>
</dbReference>
<dbReference type="AlphaFoldDB" id="A0AAD7ZF49"/>
<dbReference type="PANTHER" id="PTHR11012:SF56">
    <property type="entry name" value="CHK KINASE-LIKE DOMAIN-CONTAINING PROTEIN-RELATED"/>
    <property type="match status" value="1"/>
</dbReference>
<evidence type="ECO:0000259" key="1">
    <source>
        <dbReference type="SMART" id="SM00587"/>
    </source>
</evidence>
<dbReference type="InterPro" id="IPR004119">
    <property type="entry name" value="EcKL"/>
</dbReference>
<protein>
    <recommendedName>
        <fullName evidence="1">CHK kinase-like domain-containing protein</fullName>
    </recommendedName>
</protein>
<dbReference type="Gene3D" id="3.90.1200.10">
    <property type="match status" value="1"/>
</dbReference>
<gene>
    <name evidence="2" type="ORF">L9F63_024667</name>
</gene>
<dbReference type="SMART" id="SM00587">
    <property type="entry name" value="CHK"/>
    <property type="match status" value="1"/>
</dbReference>
<comment type="caution">
    <text evidence="2">The sequence shown here is derived from an EMBL/GenBank/DDBJ whole genome shotgun (WGS) entry which is preliminary data.</text>
</comment>
<feature type="domain" description="CHK kinase-like" evidence="1">
    <location>
        <begin position="136"/>
        <end position="329"/>
    </location>
</feature>
<dbReference type="Proteomes" id="UP001233999">
    <property type="component" value="Unassembled WGS sequence"/>
</dbReference>
<organism evidence="2 3">
    <name type="scientific">Diploptera punctata</name>
    <name type="common">Pacific beetle cockroach</name>
    <dbReference type="NCBI Taxonomy" id="6984"/>
    <lineage>
        <taxon>Eukaryota</taxon>
        <taxon>Metazoa</taxon>
        <taxon>Ecdysozoa</taxon>
        <taxon>Arthropoda</taxon>
        <taxon>Hexapoda</taxon>
        <taxon>Insecta</taxon>
        <taxon>Pterygota</taxon>
        <taxon>Neoptera</taxon>
        <taxon>Polyneoptera</taxon>
        <taxon>Dictyoptera</taxon>
        <taxon>Blattodea</taxon>
        <taxon>Blaberoidea</taxon>
        <taxon>Blaberidae</taxon>
        <taxon>Diplopterinae</taxon>
        <taxon>Diploptera</taxon>
    </lineage>
</organism>
<dbReference type="PANTHER" id="PTHR11012">
    <property type="entry name" value="PROTEIN KINASE-LIKE DOMAIN-CONTAINING"/>
    <property type="match status" value="1"/>
</dbReference>
<name>A0AAD7ZF49_DIPPU</name>
<dbReference type="InterPro" id="IPR011009">
    <property type="entry name" value="Kinase-like_dom_sf"/>
</dbReference>
<sequence length="407" mass="47295">MSTETEIVIPSWLNDEFLETALRCEDVDGDLKVTSSNIVRATAPGDNYFSMIYRATVQIKTRGQSETRSLIIKCQPEHEFLKEVTKKYNIFEMEAEMLKVILPAMHKLLEEANVENFSPLSAKYIYSRFEPPSHVIVLEDLKESGFKMAERRAGLDRDHCMMVMRKIAQFHAASLVLREKTPHLLEPFIDPCSNDLLVNDFSDFLANYTVDLCNEIDQRCEDLKKYTDKIRKISANGVLRLREGRCRRDGEFCVLAHADLWVNNLMFHYLKDNHQLIDMRFVDFQICLWTSPAVDLLYFLNSSPAMDLLKDQTMFIEEYHRVLGDTLSALGFQHLHITMDHLNELVESRGFFGMLSVFSIRNNVLVDEKSIISADDLQSEMKFKFSKMYLESLKLQIPVMEERGWLE</sequence>
<keyword evidence="3" id="KW-1185">Reference proteome</keyword>